<dbReference type="RefSeq" id="WP_174816826.1">
    <property type="nucleotide sequence ID" value="NZ_BJXR01000068.1"/>
</dbReference>
<keyword evidence="2 3" id="KW-0802">TPR repeat</keyword>
<dbReference type="Gene3D" id="1.25.40.10">
    <property type="entry name" value="Tetratricopeptide repeat domain"/>
    <property type="match status" value="7"/>
</dbReference>
<evidence type="ECO:0000313" key="6">
    <source>
        <dbReference type="EMBL" id="GEN12664.1"/>
    </source>
</evidence>
<evidence type="ECO:0000313" key="9">
    <source>
        <dbReference type="Proteomes" id="UP000321514"/>
    </source>
</evidence>
<dbReference type="STRING" id="1334629.MFUL124B02_11940"/>
<dbReference type="Proteomes" id="UP000321514">
    <property type="component" value="Unassembled WGS sequence"/>
</dbReference>
<dbReference type="InterPro" id="IPR013105">
    <property type="entry name" value="TPR_2"/>
</dbReference>
<dbReference type="Pfam" id="PF13432">
    <property type="entry name" value="TPR_16"/>
    <property type="match status" value="2"/>
</dbReference>
<dbReference type="EMBL" id="BJXR01000068">
    <property type="protein sequence ID" value="GEN12664.1"/>
    <property type="molecule type" value="Genomic_DNA"/>
</dbReference>
<evidence type="ECO:0000256" key="4">
    <source>
        <dbReference type="SAM" id="MobiDB-lite"/>
    </source>
</evidence>
<dbReference type="PANTHER" id="PTHR12558">
    <property type="entry name" value="CELL DIVISION CYCLE 16,23,27"/>
    <property type="match status" value="1"/>
</dbReference>
<dbReference type="PROSITE" id="PS50293">
    <property type="entry name" value="TPR_REGION"/>
    <property type="match status" value="1"/>
</dbReference>
<feature type="region of interest" description="Disordered" evidence="4">
    <location>
        <begin position="1098"/>
        <end position="1128"/>
    </location>
</feature>
<evidence type="ECO:0000256" key="1">
    <source>
        <dbReference type="ARBA" id="ARBA00022737"/>
    </source>
</evidence>
<dbReference type="PROSITE" id="PS50005">
    <property type="entry name" value="TPR"/>
    <property type="match status" value="2"/>
</dbReference>
<feature type="repeat" description="TPR" evidence="3">
    <location>
        <begin position="617"/>
        <end position="650"/>
    </location>
</feature>
<name>A0A511TER5_MYXFU</name>
<dbReference type="EMBL" id="FOIB01000011">
    <property type="protein sequence ID" value="SEU35877.1"/>
    <property type="molecule type" value="Genomic_DNA"/>
</dbReference>
<dbReference type="SUPFAM" id="SSF48452">
    <property type="entry name" value="TPR-like"/>
    <property type="match status" value="4"/>
</dbReference>
<feature type="compositionally biased region" description="Low complexity" evidence="4">
    <location>
        <begin position="17"/>
        <end position="29"/>
    </location>
</feature>
<feature type="compositionally biased region" description="Polar residues" evidence="4">
    <location>
        <begin position="30"/>
        <end position="42"/>
    </location>
</feature>
<protein>
    <submittedName>
        <fullName evidence="7">TolA-binding protein</fullName>
    </submittedName>
</protein>
<feature type="repeat" description="TPR" evidence="3">
    <location>
        <begin position="367"/>
        <end position="400"/>
    </location>
</feature>
<dbReference type="Proteomes" id="UP000183760">
    <property type="component" value="Unassembled WGS sequence"/>
</dbReference>
<feature type="region of interest" description="Disordered" evidence="4">
    <location>
        <begin position="17"/>
        <end position="52"/>
    </location>
</feature>
<dbReference type="InterPro" id="IPR019734">
    <property type="entry name" value="TPR_rpt"/>
</dbReference>
<feature type="region of interest" description="Disordered" evidence="4">
    <location>
        <begin position="571"/>
        <end position="590"/>
    </location>
</feature>
<evidence type="ECO:0000256" key="5">
    <source>
        <dbReference type="SAM" id="SignalP"/>
    </source>
</evidence>
<reference evidence="7 8" key="1">
    <citation type="submission" date="2016-10" db="EMBL/GenBank/DDBJ databases">
        <authorList>
            <person name="Varghese N."/>
            <person name="Submissions S."/>
        </authorList>
    </citation>
    <scope>NUCLEOTIDE SEQUENCE [LARGE SCALE GENOMIC DNA]</scope>
    <source>
        <strain evidence="7 8">DSM 16525</strain>
    </source>
</reference>
<feature type="compositionally biased region" description="Basic and acidic residues" evidence="4">
    <location>
        <begin position="571"/>
        <end position="583"/>
    </location>
</feature>
<feature type="chain" id="PRO_5023061584" evidence="5">
    <location>
        <begin position="21"/>
        <end position="1128"/>
    </location>
</feature>
<organism evidence="6 9">
    <name type="scientific">Myxococcus fulvus</name>
    <dbReference type="NCBI Taxonomy" id="33"/>
    <lineage>
        <taxon>Bacteria</taxon>
        <taxon>Pseudomonadati</taxon>
        <taxon>Myxococcota</taxon>
        <taxon>Myxococcia</taxon>
        <taxon>Myxococcales</taxon>
        <taxon>Cystobacterineae</taxon>
        <taxon>Myxococcaceae</taxon>
        <taxon>Myxococcus</taxon>
    </lineage>
</organism>
<dbReference type="SMART" id="SM00028">
    <property type="entry name" value="TPR"/>
    <property type="match status" value="11"/>
</dbReference>
<sequence length="1128" mass="128676">MRRVLAVLLSLASLPAAAQATEAPSQATSPSDTEAPSPSGTPSRDYLNGLGRSPDEELLLQDVSRALRTYDEESREFSRDVQGLMEHKYEQKRDSLASSYEKVIRDFEAQERKERMEAIVRFEEFLRRYPSEPRYTPDVMFRLAELYYERSQDEHQLAMKEYRDRLEIHDKNPDGTAFPVEPKKDYADSIALYRRLLKEYPDYRFNDGASYLLGYCLEEQEQVEESFLAYQQLIARYPRSRFATEAWVRIGEYWFENYKDPQALPRAAQAFEAASRDTLHPLYDKALYKLGWTYYRMDRFDEGVESFLTLVDFYQAQAVAQGNTEVGGDLRDEALQYVAISLADETWGGLPRAKSLFVKRAGRPYEADVYRRLGHVYFDQTNYASAIAAYRQVLEKEPLTPDAPELQQRIVQSYERDRMMAESFAESEKLATRYQPGTAWHAKNMGDPDAVSRANALVEKSLYTTATFHHQQALVFKKEGRFEQAQAGFATAARSYGTYLERFPRSKSAGEMRFYYAECLYFSFQFADAAKAYERVRDTGESVKHRDDAAHSAVLAWQQLLAQEQQAGKAPKLEVLRSSERPEGSAVKPVPLTPTEAKLVSASDRYAALLPRDAKAPGIAYKAAELYYAHDDFPEARKRFERIIQTWPKNEVARYATNLTVESFLIDKDWRSVEEVSARLAGNTQVIEPSSELHQQLVKFKLAGRFKLADQLLAEGKYEEAARKYTQLVDEAPRHEFADKALNNAAVAHENTRRFDSALKLYERIYREYPSSPLADAALFRVAVNAEKSYDFDKAVVSYQKLVKDYPKSKDREAALFNTARLLEGQQRYSEAAATFIRYAELFPSAEDAPKNQYRAAVLLEKQGDARGEVRALQEFVRKYANKSAQVELVVDAHRRMGDAHQKLGNEKQAQKDYTQAANEFDRRKLKPDTHPLAANAAAYGRFQLAEAQLRQFDKLKIGGWGKTLVRSFAVKRAGVKTVKDAYARVYPYKQLEWSLAAAYRSGYALERFANTIIETPVPPDVKRLGEEAVVTYQDLLAQNTAELEDAAVESYAVALAEARKNRVSNEWTRRTLEALNRFRPKEYPVLKEPKQALASEATYPEGLIGHVSGPPRPSPEDERRITGGAKP</sequence>
<dbReference type="Pfam" id="PF13174">
    <property type="entry name" value="TPR_6"/>
    <property type="match status" value="4"/>
</dbReference>
<comment type="caution">
    <text evidence="6">The sequence shown here is derived from an EMBL/GenBank/DDBJ whole genome shotgun (WGS) entry which is preliminary data.</text>
</comment>
<keyword evidence="1" id="KW-0677">Repeat</keyword>
<dbReference type="Pfam" id="PF07719">
    <property type="entry name" value="TPR_2"/>
    <property type="match status" value="1"/>
</dbReference>
<keyword evidence="8" id="KW-1185">Reference proteome</keyword>
<gene>
    <name evidence="6" type="ORF">MFU01_77010</name>
    <name evidence="7" type="ORF">SAMN05443572_11132</name>
</gene>
<proteinExistence type="predicted"/>
<evidence type="ECO:0000256" key="3">
    <source>
        <dbReference type="PROSITE-ProRule" id="PRU00339"/>
    </source>
</evidence>
<accession>A0A511TER5</accession>
<reference evidence="6 9" key="2">
    <citation type="submission" date="2019-07" db="EMBL/GenBank/DDBJ databases">
        <title>Whole genome shotgun sequence of Myxococcus fulvus NBRC 100333.</title>
        <authorList>
            <person name="Hosoyama A."/>
            <person name="Uohara A."/>
            <person name="Ohji S."/>
            <person name="Ichikawa N."/>
        </authorList>
    </citation>
    <scope>NUCLEOTIDE SEQUENCE [LARGE SCALE GENOMIC DNA]</scope>
    <source>
        <strain evidence="6 9">NBRC 100333</strain>
    </source>
</reference>
<dbReference type="InterPro" id="IPR011990">
    <property type="entry name" value="TPR-like_helical_dom_sf"/>
</dbReference>
<keyword evidence="5" id="KW-0732">Signal</keyword>
<dbReference type="AlphaFoldDB" id="A0A511TER5"/>
<evidence type="ECO:0000313" key="8">
    <source>
        <dbReference type="Proteomes" id="UP000183760"/>
    </source>
</evidence>
<evidence type="ECO:0000256" key="2">
    <source>
        <dbReference type="ARBA" id="ARBA00022803"/>
    </source>
</evidence>
<evidence type="ECO:0000313" key="7">
    <source>
        <dbReference type="EMBL" id="SEU35877.1"/>
    </source>
</evidence>
<feature type="signal peptide" evidence="5">
    <location>
        <begin position="1"/>
        <end position="20"/>
    </location>
</feature>
<dbReference type="PANTHER" id="PTHR12558:SF13">
    <property type="entry name" value="CELL DIVISION CYCLE PROTEIN 27 HOMOLOG"/>
    <property type="match status" value="1"/>
</dbReference>